<evidence type="ECO:0000256" key="11">
    <source>
        <dbReference type="SAM" id="Coils"/>
    </source>
</evidence>
<keyword evidence="16" id="KW-1185">Reference proteome</keyword>
<comment type="similarity">
    <text evidence="1 10">Belongs to the NDC80/HEC1 family.</text>
</comment>
<dbReference type="Proteomes" id="UP001497392">
    <property type="component" value="Unassembled WGS sequence"/>
</dbReference>
<feature type="coiled-coil region" evidence="11">
    <location>
        <begin position="243"/>
        <end position="322"/>
    </location>
</feature>
<dbReference type="Pfam" id="PF03801">
    <property type="entry name" value="Ndc80_HEC"/>
    <property type="match status" value="1"/>
</dbReference>
<keyword evidence="4 10" id="KW-0498">Mitosis</keyword>
<keyword evidence="9 10" id="KW-0137">Centromere</keyword>
<keyword evidence="3 10" id="KW-0132">Cell division</keyword>
<evidence type="ECO:0000256" key="10">
    <source>
        <dbReference type="RuleBase" id="RU368072"/>
    </source>
</evidence>
<dbReference type="Gene3D" id="1.10.418.30">
    <property type="entry name" value="Ncd80 complex, Ncd80 subunit"/>
    <property type="match status" value="1"/>
</dbReference>
<dbReference type="PANTHER" id="PTHR10643:SF2">
    <property type="entry name" value="KINETOCHORE PROTEIN NDC80 HOMOLOG"/>
    <property type="match status" value="1"/>
</dbReference>
<dbReference type="InterPro" id="IPR055260">
    <property type="entry name" value="Ndc80_CH"/>
</dbReference>
<evidence type="ECO:0000256" key="4">
    <source>
        <dbReference type="ARBA" id="ARBA00022776"/>
    </source>
</evidence>
<proteinExistence type="inferred from homology"/>
<evidence type="ECO:0000256" key="1">
    <source>
        <dbReference type="ARBA" id="ARBA00007050"/>
    </source>
</evidence>
<dbReference type="InterPro" id="IPR057091">
    <property type="entry name" value="NDC80_loop"/>
</dbReference>
<keyword evidence="7 10" id="KW-0539">Nucleus</keyword>
<feature type="region of interest" description="Disordered" evidence="12">
    <location>
        <begin position="26"/>
        <end position="65"/>
    </location>
</feature>
<accession>A0ABP1G9D8</accession>
<evidence type="ECO:0000256" key="9">
    <source>
        <dbReference type="ARBA" id="ARBA00023328"/>
    </source>
</evidence>
<evidence type="ECO:0000313" key="16">
    <source>
        <dbReference type="Proteomes" id="UP001497392"/>
    </source>
</evidence>
<keyword evidence="5 10" id="KW-0995">Kinetochore</keyword>
<dbReference type="Pfam" id="PF24487">
    <property type="entry name" value="NDC80_loop"/>
    <property type="match status" value="1"/>
</dbReference>
<comment type="subcellular location">
    <subcellularLocation>
        <location evidence="10">Chromosome</location>
        <location evidence="10">Centromere</location>
        <location evidence="10">Kinetochore</location>
    </subcellularLocation>
    <subcellularLocation>
        <location evidence="10">Nucleus</location>
    </subcellularLocation>
</comment>
<evidence type="ECO:0000256" key="12">
    <source>
        <dbReference type="SAM" id="MobiDB-lite"/>
    </source>
</evidence>
<evidence type="ECO:0000256" key="8">
    <source>
        <dbReference type="ARBA" id="ARBA00023306"/>
    </source>
</evidence>
<evidence type="ECO:0000256" key="3">
    <source>
        <dbReference type="ARBA" id="ARBA00022618"/>
    </source>
</evidence>
<evidence type="ECO:0000259" key="14">
    <source>
        <dbReference type="Pfam" id="PF24487"/>
    </source>
</evidence>
<organism evidence="15 16">
    <name type="scientific">Coccomyxa viridis</name>
    <dbReference type="NCBI Taxonomy" id="1274662"/>
    <lineage>
        <taxon>Eukaryota</taxon>
        <taxon>Viridiplantae</taxon>
        <taxon>Chlorophyta</taxon>
        <taxon>core chlorophytes</taxon>
        <taxon>Trebouxiophyceae</taxon>
        <taxon>Trebouxiophyceae incertae sedis</taxon>
        <taxon>Coccomyxaceae</taxon>
        <taxon>Coccomyxa</taxon>
    </lineage>
</organism>
<sequence length="612" mass="67694">MSNNNNRRQTLGGLSPAALNARQSLGPARIAKDGKGAGKGVGFSGRPSLAGGRGPAPTRLGGAAAVVPRRSSTYAKAGGLKNDPRPVSDKAYQANCIKSLIAYLSTHGYDQALTPKMLSNPMGKDVMHILQFLMHQVDPYMKIVGKMEDEVPAFFKRMRYPFAISKSALFAVGSPHTWPGLLAALVWLTDLLYYTEKAEHVREETFDEAAKQEAEFFTYIVTSYKHYLNGDDEECERVDGEQRRSFLDRAEAAQRQVQDLDQEIQELQEKVTAMRSEPSPLEAARAELAACEGDRQKFLRLLEQLQVNREALQKREVERQADMRAKQQELAIAIQGNQEMRARIAGQTISKEDVLRMNAERVKLEDRLAAVTSARESADSAAVAREMDCERQLDHLDSDLQAYNMQADGLQLIPASAKRAAGIQYEINLDRAGMTASELVDVDIKGTVKQGLQRQKEAYSGKWRDLEEKARGLDDALRSARQAVSEREEQNASLDAQVAQLEEEVAVQKRAMDADLRERAAEAERLKAAVEELRNATSHDVANSEAAILGLQAQQEELGRSCAAEMEQLNADLAEALQLLVDHKLGIQATLQETHSHLQRVHAEVVAMPLAA</sequence>
<reference evidence="15 16" key="1">
    <citation type="submission" date="2024-06" db="EMBL/GenBank/DDBJ databases">
        <authorList>
            <person name="Kraege A."/>
            <person name="Thomma B."/>
        </authorList>
    </citation>
    <scope>NUCLEOTIDE SEQUENCE [LARGE SCALE GENOMIC DNA]</scope>
</reference>
<feature type="domain" description="Kinetochore protein Ndc80 CH" evidence="13">
    <location>
        <begin position="73"/>
        <end position="197"/>
    </location>
</feature>
<dbReference type="PANTHER" id="PTHR10643">
    <property type="entry name" value="KINETOCHORE PROTEIN NDC80"/>
    <property type="match status" value="1"/>
</dbReference>
<evidence type="ECO:0000256" key="5">
    <source>
        <dbReference type="ARBA" id="ARBA00022838"/>
    </source>
</evidence>
<evidence type="ECO:0000313" key="15">
    <source>
        <dbReference type="EMBL" id="CAL5228814.1"/>
    </source>
</evidence>
<protein>
    <recommendedName>
        <fullName evidence="10">Kinetochore protein NDC80</fullName>
    </recommendedName>
</protein>
<keyword evidence="8 10" id="KW-0131">Cell cycle</keyword>
<evidence type="ECO:0000256" key="7">
    <source>
        <dbReference type="ARBA" id="ARBA00023242"/>
    </source>
</evidence>
<comment type="caution">
    <text evidence="15">The sequence shown here is derived from an EMBL/GenBank/DDBJ whole genome shotgun (WGS) entry which is preliminary data.</text>
</comment>
<feature type="coiled-coil region" evidence="11">
    <location>
        <begin position="449"/>
        <end position="536"/>
    </location>
</feature>
<keyword evidence="6 11" id="KW-0175">Coiled coil</keyword>
<dbReference type="InterPro" id="IPR038273">
    <property type="entry name" value="Ndc80_sf"/>
</dbReference>
<name>A0ABP1G9D8_9CHLO</name>
<evidence type="ECO:0000259" key="13">
    <source>
        <dbReference type="Pfam" id="PF03801"/>
    </source>
</evidence>
<feature type="domain" description="Kinetochore protein NDC80 loop region" evidence="14">
    <location>
        <begin position="376"/>
        <end position="600"/>
    </location>
</feature>
<evidence type="ECO:0000256" key="2">
    <source>
        <dbReference type="ARBA" id="ARBA00022454"/>
    </source>
</evidence>
<dbReference type="EMBL" id="CAXHTA020000019">
    <property type="protein sequence ID" value="CAL5228814.1"/>
    <property type="molecule type" value="Genomic_DNA"/>
</dbReference>
<keyword evidence="2 10" id="KW-0158">Chromosome</keyword>
<evidence type="ECO:0000256" key="6">
    <source>
        <dbReference type="ARBA" id="ARBA00023054"/>
    </source>
</evidence>
<dbReference type="InterPro" id="IPR005550">
    <property type="entry name" value="Kinetochore_Ndc80"/>
</dbReference>
<comment type="subunit">
    <text evidence="10">Component of the NDC80 complex.</text>
</comment>
<gene>
    <name evidence="15" type="primary">g12014</name>
    <name evidence="15" type="ORF">VP750_LOCUS10720</name>
</gene>
<comment type="function">
    <text evidence="10">Acts as a component of the essential kinetochore-associated NDC80 complex, which is required for chromosome segregation and spindle checkpoint activity.</text>
</comment>